<comment type="caution">
    <text evidence="1">The sequence shown here is derived from an EMBL/GenBank/DDBJ whole genome shotgun (WGS) entry which is preliminary data.</text>
</comment>
<evidence type="ECO:0000313" key="2">
    <source>
        <dbReference type="Proteomes" id="UP000821865"/>
    </source>
</evidence>
<protein>
    <submittedName>
        <fullName evidence="1">Uncharacterized protein</fullName>
    </submittedName>
</protein>
<reference evidence="1" key="1">
    <citation type="submission" date="2020-05" db="EMBL/GenBank/DDBJ databases">
        <title>Large-scale comparative analyses of tick genomes elucidate their genetic diversity and vector capacities.</title>
        <authorList>
            <person name="Jia N."/>
            <person name="Wang J."/>
            <person name="Shi W."/>
            <person name="Du L."/>
            <person name="Sun Y."/>
            <person name="Zhan W."/>
            <person name="Jiang J."/>
            <person name="Wang Q."/>
            <person name="Zhang B."/>
            <person name="Ji P."/>
            <person name="Sakyi L.B."/>
            <person name="Cui X."/>
            <person name="Yuan T."/>
            <person name="Jiang B."/>
            <person name="Yang W."/>
            <person name="Lam T.T.-Y."/>
            <person name="Chang Q."/>
            <person name="Ding S."/>
            <person name="Wang X."/>
            <person name="Zhu J."/>
            <person name="Ruan X."/>
            <person name="Zhao L."/>
            <person name="Wei J."/>
            <person name="Que T."/>
            <person name="Du C."/>
            <person name="Cheng J."/>
            <person name="Dai P."/>
            <person name="Han X."/>
            <person name="Huang E."/>
            <person name="Gao Y."/>
            <person name="Liu J."/>
            <person name="Shao H."/>
            <person name="Ye R."/>
            <person name="Li L."/>
            <person name="Wei W."/>
            <person name="Wang X."/>
            <person name="Wang C."/>
            <person name="Yang T."/>
            <person name="Huo Q."/>
            <person name="Li W."/>
            <person name="Guo W."/>
            <person name="Chen H."/>
            <person name="Zhou L."/>
            <person name="Ni X."/>
            <person name="Tian J."/>
            <person name="Zhou Y."/>
            <person name="Sheng Y."/>
            <person name="Liu T."/>
            <person name="Pan Y."/>
            <person name="Xia L."/>
            <person name="Li J."/>
            <person name="Zhao F."/>
            <person name="Cao W."/>
        </authorList>
    </citation>
    <scope>NUCLEOTIDE SEQUENCE</scope>
    <source>
        <strain evidence="1">Dsil-2018</strain>
    </source>
</reference>
<gene>
    <name evidence="1" type="ORF">HPB49_002921</name>
</gene>
<sequence length="411" mass="46571">MNGDAHRAGRYLSMIGRLRSQVSYHRSKCQKLQQLLTAEARVTEFHRESKHHACVKEIAADAQKGDKKAVFLLHQIEFYGKKRAAYPDEVVRECVIWRFLSPRGYDHARTSGLLTFPAKCTLQRYVGPSPTTSGMSNAMKERLVHEASLLSSKQHMASLIIDEASIKPKCIYDRKADAVFGLKDKTDSSMANPPKEVLANRVLCFVLHGTTSRYKIPCSYYFTKQLSYRDLFAWTKEVIAAVESCGFVIVRIVTDNYSANVTMFKLMGNGSLKTVVGHPHHTNRVIFLSFDPCHVLKNVRNQFLERQLNDGTGVISGVFVHKLHEHQKRSTVKLARNLTRKHVYPFNLEKMNVLRAVKIFSPQNSAAVEHLQQNSTGGASDFKDAGSTICFMKAMKKWFDIHDTSCNVSIW</sequence>
<proteinExistence type="predicted"/>
<dbReference type="Proteomes" id="UP000821865">
    <property type="component" value="Chromosome 1"/>
</dbReference>
<evidence type="ECO:0000313" key="1">
    <source>
        <dbReference type="EMBL" id="KAH7977597.1"/>
    </source>
</evidence>
<organism evidence="1 2">
    <name type="scientific">Dermacentor silvarum</name>
    <name type="common">Tick</name>
    <dbReference type="NCBI Taxonomy" id="543639"/>
    <lineage>
        <taxon>Eukaryota</taxon>
        <taxon>Metazoa</taxon>
        <taxon>Ecdysozoa</taxon>
        <taxon>Arthropoda</taxon>
        <taxon>Chelicerata</taxon>
        <taxon>Arachnida</taxon>
        <taxon>Acari</taxon>
        <taxon>Parasitiformes</taxon>
        <taxon>Ixodida</taxon>
        <taxon>Ixodoidea</taxon>
        <taxon>Ixodidae</taxon>
        <taxon>Rhipicephalinae</taxon>
        <taxon>Dermacentor</taxon>
    </lineage>
</organism>
<name>A0ACB8DSX0_DERSI</name>
<accession>A0ACB8DSX0</accession>
<dbReference type="EMBL" id="CM023470">
    <property type="protein sequence ID" value="KAH7977597.1"/>
    <property type="molecule type" value="Genomic_DNA"/>
</dbReference>
<keyword evidence="2" id="KW-1185">Reference proteome</keyword>